<dbReference type="PATRIC" id="fig|1129794.4.peg.1759"/>
<evidence type="ECO:0000313" key="4">
    <source>
        <dbReference type="Proteomes" id="UP000011864"/>
    </source>
</evidence>
<dbReference type="RefSeq" id="WP_007637471.1">
    <property type="nucleotide sequence ID" value="NC_020514.1"/>
</dbReference>
<evidence type="ECO:0000256" key="1">
    <source>
        <dbReference type="ARBA" id="ARBA00022490"/>
    </source>
</evidence>
<evidence type="ECO:0000256" key="2">
    <source>
        <dbReference type="ARBA" id="ARBA00023150"/>
    </source>
</evidence>
<dbReference type="AlphaFoldDB" id="K6YX70"/>
<dbReference type="SUPFAM" id="SSF53927">
    <property type="entry name" value="Cytidine deaminase-like"/>
    <property type="match status" value="1"/>
</dbReference>
<dbReference type="STRING" id="1129794.C427_1774"/>
<reference evidence="3 4" key="1">
    <citation type="journal article" date="2013" name="Genome Announc.">
        <title>Complete Genome Sequence of Glaciecola psychrophila Strain 170T.</title>
        <authorList>
            <person name="Yin J."/>
            <person name="Chen J."/>
            <person name="Liu G."/>
            <person name="Yu Y."/>
            <person name="Song L."/>
            <person name="Wang X."/>
            <person name="Qu X."/>
        </authorList>
    </citation>
    <scope>NUCLEOTIDE SEQUENCE [LARGE SCALE GENOMIC DNA]</scope>
    <source>
        <strain evidence="3 4">170</strain>
    </source>
</reference>
<dbReference type="GO" id="GO:0006777">
    <property type="term" value="P:Mo-molybdopterin cofactor biosynthetic process"/>
    <property type="evidence" value="ECO:0007669"/>
    <property type="project" value="UniProtKB-KW"/>
</dbReference>
<dbReference type="EMBL" id="CP003837">
    <property type="protein sequence ID" value="AGH43883.1"/>
    <property type="molecule type" value="Genomic_DNA"/>
</dbReference>
<dbReference type="KEGG" id="gps:C427_1774"/>
<dbReference type="PANTHER" id="PTHR30592:SF1">
    <property type="entry name" value="SULFUR CARRIER PROTEIN FDHD"/>
    <property type="match status" value="1"/>
</dbReference>
<dbReference type="InterPro" id="IPR016193">
    <property type="entry name" value="Cytidine_deaminase-like"/>
</dbReference>
<keyword evidence="4" id="KW-1185">Reference proteome</keyword>
<dbReference type="OrthoDB" id="3197277at2"/>
<keyword evidence="1" id="KW-0963">Cytoplasm</keyword>
<dbReference type="Pfam" id="PF02634">
    <property type="entry name" value="FdhD-NarQ"/>
    <property type="match status" value="1"/>
</dbReference>
<dbReference type="Proteomes" id="UP000011864">
    <property type="component" value="Chromosome"/>
</dbReference>
<dbReference type="eggNOG" id="COG1526">
    <property type="taxonomic scope" value="Bacteria"/>
</dbReference>
<sequence length="127" mass="13487">MVLLFDVAVRTDQTEQRLQVLDAREDAGRHNAFDKLIGANLDMLAVDSHSDELVLGVVLSSRASFELVQKAAIVNIRNIVAMGAPSGLAIDLAKGCDICLLGFVKSSQSSTGSAIAFNVYSSPQPLV</sequence>
<keyword evidence="2" id="KW-0501">Molybdenum cofactor biosynthesis</keyword>
<accession>K6YX70</accession>
<protein>
    <submittedName>
        <fullName evidence="3">Formate dehydrogenase subunit FdhD</fullName>
    </submittedName>
</protein>
<gene>
    <name evidence="3" type="ORF">C427_1774</name>
</gene>
<organism evidence="3 4">
    <name type="scientific">Paraglaciecola psychrophila 170</name>
    <dbReference type="NCBI Taxonomy" id="1129794"/>
    <lineage>
        <taxon>Bacteria</taxon>
        <taxon>Pseudomonadati</taxon>
        <taxon>Pseudomonadota</taxon>
        <taxon>Gammaproteobacteria</taxon>
        <taxon>Alteromonadales</taxon>
        <taxon>Alteromonadaceae</taxon>
        <taxon>Paraglaciecola</taxon>
    </lineage>
</organism>
<proteinExistence type="predicted"/>
<dbReference type="HOGENOM" id="CLU_1968443_0_0_6"/>
<name>K6YX70_9ALTE</name>
<dbReference type="PANTHER" id="PTHR30592">
    <property type="entry name" value="FORMATE DEHYDROGENASE"/>
    <property type="match status" value="1"/>
</dbReference>
<dbReference type="InterPro" id="IPR003786">
    <property type="entry name" value="FdhD"/>
</dbReference>
<dbReference type="Gene3D" id="3.40.140.10">
    <property type="entry name" value="Cytidine Deaminase, domain 2"/>
    <property type="match status" value="1"/>
</dbReference>
<evidence type="ECO:0000313" key="3">
    <source>
        <dbReference type="EMBL" id="AGH43883.1"/>
    </source>
</evidence>
<dbReference type="GO" id="GO:0016783">
    <property type="term" value="F:sulfurtransferase activity"/>
    <property type="evidence" value="ECO:0007669"/>
    <property type="project" value="InterPro"/>
</dbReference>